<name>A0A4Z0BKD8_9BURK</name>
<proteinExistence type="inferred from homology"/>
<evidence type="ECO:0000256" key="2">
    <source>
        <dbReference type="ARBA" id="ARBA00022722"/>
    </source>
</evidence>
<dbReference type="AlphaFoldDB" id="A0A4Z0BKD8"/>
<feature type="compositionally biased region" description="Low complexity" evidence="6">
    <location>
        <begin position="39"/>
        <end position="53"/>
    </location>
</feature>
<dbReference type="SUPFAM" id="SSF88723">
    <property type="entry name" value="PIN domain-like"/>
    <property type="match status" value="1"/>
</dbReference>
<dbReference type="Gene3D" id="3.40.50.1010">
    <property type="entry name" value="5'-nuclease"/>
    <property type="match status" value="1"/>
</dbReference>
<accession>A0A4Z0BKD8</accession>
<dbReference type="Pfam" id="PF01850">
    <property type="entry name" value="PIN"/>
    <property type="match status" value="1"/>
</dbReference>
<dbReference type="OrthoDB" id="196926at2"/>
<comment type="function">
    <text evidence="5">Toxic component of a toxin-antitoxin (TA) system. An RNase.</text>
</comment>
<dbReference type="GO" id="GO:0090729">
    <property type="term" value="F:toxin activity"/>
    <property type="evidence" value="ECO:0007669"/>
    <property type="project" value="UniProtKB-KW"/>
</dbReference>
<evidence type="ECO:0000313" key="8">
    <source>
        <dbReference type="EMBL" id="TFY98737.1"/>
    </source>
</evidence>
<keyword evidence="1 5" id="KW-1277">Toxin-antitoxin system</keyword>
<feature type="region of interest" description="Disordered" evidence="6">
    <location>
        <begin position="1"/>
        <end position="99"/>
    </location>
</feature>
<comment type="cofactor">
    <cofactor evidence="5">
        <name>Mg(2+)</name>
        <dbReference type="ChEBI" id="CHEBI:18420"/>
    </cofactor>
</comment>
<dbReference type="GO" id="GO:0016787">
    <property type="term" value="F:hydrolase activity"/>
    <property type="evidence" value="ECO:0007669"/>
    <property type="project" value="UniProtKB-KW"/>
</dbReference>
<evidence type="ECO:0000259" key="7">
    <source>
        <dbReference type="Pfam" id="PF01850"/>
    </source>
</evidence>
<gene>
    <name evidence="5" type="primary">vapC</name>
    <name evidence="8" type="ORF">EZ242_14565</name>
</gene>
<organism evidence="8 9">
    <name type="scientific">Ramlibacter rhizophilus</name>
    <dbReference type="NCBI Taxonomy" id="1781167"/>
    <lineage>
        <taxon>Bacteria</taxon>
        <taxon>Pseudomonadati</taxon>
        <taxon>Pseudomonadota</taxon>
        <taxon>Betaproteobacteria</taxon>
        <taxon>Burkholderiales</taxon>
        <taxon>Comamonadaceae</taxon>
        <taxon>Ramlibacter</taxon>
    </lineage>
</organism>
<evidence type="ECO:0000256" key="4">
    <source>
        <dbReference type="ARBA" id="ARBA00022801"/>
    </source>
</evidence>
<sequence>MTVTRVIRSCHGHPVHSPRPRTGAPARPGGRAASHHAQPAGPGDAARLARAAEPGPPAPGGARGLRAARPCHGGDENRSRRKHQVAGPPGRGPQARQARAGRSMSFILIDASVMVALFNDAERTHAHYASLIGRLGRDRLATTWPCVTEASYLLAPRNHFALLHWLHHGAATVVNFETEDLMQIVPWMRRYTELGKALMDLADASLVWLAMHLETRRVLTEDHRDFIRYRLPDGKAFELVS</sequence>
<keyword evidence="4 5" id="KW-0378">Hydrolase</keyword>
<protein>
    <recommendedName>
        <fullName evidence="5">Ribonuclease VapC</fullName>
        <shortName evidence="5">RNase VapC</shortName>
        <ecNumber evidence="5">3.1.-.-</ecNumber>
    </recommendedName>
    <alternativeName>
        <fullName evidence="5">Toxin VapC</fullName>
    </alternativeName>
</protein>
<feature type="binding site" evidence="5">
    <location>
        <position position="110"/>
    </location>
    <ligand>
        <name>Mg(2+)</name>
        <dbReference type="ChEBI" id="CHEBI:18420"/>
    </ligand>
</feature>
<dbReference type="GO" id="GO:0000287">
    <property type="term" value="F:magnesium ion binding"/>
    <property type="evidence" value="ECO:0007669"/>
    <property type="project" value="UniProtKB-UniRule"/>
</dbReference>
<keyword evidence="3 5" id="KW-0479">Metal-binding</keyword>
<feature type="compositionally biased region" description="Low complexity" evidence="6">
    <location>
        <begin position="86"/>
        <end position="99"/>
    </location>
</feature>
<dbReference type="InterPro" id="IPR029060">
    <property type="entry name" value="PIN-like_dom_sf"/>
</dbReference>
<reference evidence="8 9" key="1">
    <citation type="submission" date="2019-03" db="EMBL/GenBank/DDBJ databases">
        <title>Ramlibacter rhizophilus CCTCC AB2015357, whole genome shotgun sequence.</title>
        <authorList>
            <person name="Zhang X."/>
            <person name="Feng G."/>
            <person name="Zhu H."/>
        </authorList>
    </citation>
    <scope>NUCLEOTIDE SEQUENCE [LARGE SCALE GENOMIC DNA]</scope>
    <source>
        <strain evidence="8 9">CCTCC AB2015357</strain>
    </source>
</reference>
<feature type="binding site" evidence="5">
    <location>
        <position position="203"/>
    </location>
    <ligand>
        <name>Mg(2+)</name>
        <dbReference type="ChEBI" id="CHEBI:18420"/>
    </ligand>
</feature>
<evidence type="ECO:0000256" key="1">
    <source>
        <dbReference type="ARBA" id="ARBA00022649"/>
    </source>
</evidence>
<keyword evidence="9" id="KW-1185">Reference proteome</keyword>
<evidence type="ECO:0000256" key="5">
    <source>
        <dbReference type="HAMAP-Rule" id="MF_00265"/>
    </source>
</evidence>
<feature type="compositionally biased region" description="Low complexity" evidence="6">
    <location>
        <begin position="20"/>
        <end position="32"/>
    </location>
</feature>
<dbReference type="GO" id="GO:0004540">
    <property type="term" value="F:RNA nuclease activity"/>
    <property type="evidence" value="ECO:0007669"/>
    <property type="project" value="InterPro"/>
</dbReference>
<dbReference type="HAMAP" id="MF_00265">
    <property type="entry name" value="VapC_Nob1"/>
    <property type="match status" value="1"/>
</dbReference>
<dbReference type="EC" id="3.1.-.-" evidence="5"/>
<feature type="domain" description="PIN" evidence="7">
    <location>
        <begin position="107"/>
        <end position="229"/>
    </location>
</feature>
<dbReference type="Proteomes" id="UP000297564">
    <property type="component" value="Unassembled WGS sequence"/>
</dbReference>
<comment type="caution">
    <text evidence="8">The sequence shown here is derived from an EMBL/GenBank/DDBJ whole genome shotgun (WGS) entry which is preliminary data.</text>
</comment>
<keyword evidence="5" id="KW-0460">Magnesium</keyword>
<feature type="compositionally biased region" description="Basic residues" evidence="6">
    <location>
        <begin position="8"/>
        <end position="19"/>
    </location>
</feature>
<dbReference type="InterPro" id="IPR022907">
    <property type="entry name" value="VapC_family"/>
</dbReference>
<evidence type="ECO:0000313" key="9">
    <source>
        <dbReference type="Proteomes" id="UP000297564"/>
    </source>
</evidence>
<comment type="similarity">
    <text evidence="5">Belongs to the PINc/VapC protein family.</text>
</comment>
<keyword evidence="5" id="KW-0800">Toxin</keyword>
<evidence type="ECO:0000256" key="3">
    <source>
        <dbReference type="ARBA" id="ARBA00022723"/>
    </source>
</evidence>
<keyword evidence="2 5" id="KW-0540">Nuclease</keyword>
<dbReference type="EMBL" id="SMLL01000005">
    <property type="protein sequence ID" value="TFY98737.1"/>
    <property type="molecule type" value="Genomic_DNA"/>
</dbReference>
<evidence type="ECO:0000256" key="6">
    <source>
        <dbReference type="SAM" id="MobiDB-lite"/>
    </source>
</evidence>
<dbReference type="InterPro" id="IPR002716">
    <property type="entry name" value="PIN_dom"/>
</dbReference>